<evidence type="ECO:0000313" key="2">
    <source>
        <dbReference type="EMBL" id="AAK22771.1"/>
    </source>
</evidence>
<dbReference type="BioCyc" id="CAULO:CC0786-MONOMER"/>
<protein>
    <submittedName>
        <fullName evidence="2">Uncharacterized protein</fullName>
    </submittedName>
</protein>
<feature type="region of interest" description="Disordered" evidence="1">
    <location>
        <begin position="992"/>
        <end position="1013"/>
    </location>
</feature>
<dbReference type="AlphaFoldDB" id="Q9AA22"/>
<dbReference type="HOGENOM" id="CLU_295065_0_0_5"/>
<accession>Q9AA22</accession>
<sequence length="1026" mass="108344">MRTGRRGPTVIRPGETLEGAAQNDRVAAVGHHPVGVGQADGLVARIADQHLGLGVGQVHRLEADLQVVVDRVEDRAVQLTIVIKPGRDVLVGGRGRLQEAFTPVVGETRGDLAQVVQGRDVVAGLRKTFERQVVARAAHEARHLAGVVGVGGGVTGALAVDIGEVGLRAEALERARQEAEILLISDFEAFDRAVAGVVRLGHQNVAGHAVVGELHRVHAVGHEVVDVLVEHRRRQAAGRGEVPLIGQVILGRAGRLQLGVTARRGILKDAVALRAVRNGGRADRAVQIAVGRANREERLQLTKVRTDDRLGRREAQEHLRRDLQAGVQAGQDADIVAAAGQVPPGAVAKGQLSCGHGGRIVPGEQLQALALALGLDDAQADIAVDLARFAPQRHLVAEAQQGVGRQGLFLLAVDAAAAAAGGQAVVVAVEGPPPAAIGGGQLGHQSAAGGVVLDQGRGRQDERGRQVGRATEVVRERIEFVVALIGRQVVDRRRRPAGRDGAPVIGRLAGGGLAIGVAHAEAERAQPAAFVEGVGAVEALGPLAGVVAVMVIHGRAQIVAGGVRRVGLVVVHGDRRQVAGQVQRGRSRVGTQRVEHREIDGLGLGVDVLNVRRERPLVVRIVVDLQRVVRGHRAAVGEAGVEGRRTQAVAARRLGQRALQEMARRVIGERRAGGRTVGRAGVEAHGPLGRGLRGRRSQERQSRVPLIVRAPLHGGGDALALAFEIKAAIAEAAGHINRPAGHEVGAGEVRIDRDRVRAAGQLRLRQADQEAQLADIGVPAVAVERRTGRLPLLGHVADAHVGGEGHDALGAVERQTRAQVDRAADAAFDQIGRRVLVDVHAGHQFGRDIFEAQGAAALGREAVATVQFAANPRQAANLDARTFDRDPVDVTAIRGAGDGHAGDALQRFSDGAVRQGADVGRGDRIDQLLGVLLDLLGRLDGRALAGDDHFFDGLVVLRRLLREHDARRGEAQHQRRSAGQHEFPMRRIKALHGRSLPPVQEPSRSVLRRPVTRGPSPLLKAEPIIV</sequence>
<dbReference type="KEGG" id="ccr:CC_0786"/>
<dbReference type="PIR" id="G87346">
    <property type="entry name" value="G87346"/>
</dbReference>
<gene>
    <name evidence="2" type="ordered locus">CC_0786</name>
</gene>
<dbReference type="Proteomes" id="UP000001816">
    <property type="component" value="Chromosome"/>
</dbReference>
<dbReference type="EMBL" id="AE005673">
    <property type="protein sequence ID" value="AAK22771.1"/>
    <property type="molecule type" value="Genomic_DNA"/>
</dbReference>
<organism evidence="2 3">
    <name type="scientific">Caulobacter vibrioides (strain ATCC 19089 / CIP 103742 / CB 15)</name>
    <name type="common">Caulobacter crescentus</name>
    <dbReference type="NCBI Taxonomy" id="190650"/>
    <lineage>
        <taxon>Bacteria</taxon>
        <taxon>Pseudomonadati</taxon>
        <taxon>Pseudomonadota</taxon>
        <taxon>Alphaproteobacteria</taxon>
        <taxon>Caulobacterales</taxon>
        <taxon>Caulobacteraceae</taxon>
        <taxon>Caulobacter</taxon>
    </lineage>
</organism>
<dbReference type="STRING" id="190650.CC_0786"/>
<name>Q9AA22_CAUVC</name>
<proteinExistence type="predicted"/>
<keyword evidence="3" id="KW-1185">Reference proteome</keyword>
<dbReference type="EnsemblBacteria" id="AAK22771">
    <property type="protein sequence ID" value="AAK22771"/>
    <property type="gene ID" value="CC_0786"/>
</dbReference>
<evidence type="ECO:0000313" key="3">
    <source>
        <dbReference type="Proteomes" id="UP000001816"/>
    </source>
</evidence>
<dbReference type="PATRIC" id="fig|190650.5.peg.797"/>
<evidence type="ECO:0000256" key="1">
    <source>
        <dbReference type="SAM" id="MobiDB-lite"/>
    </source>
</evidence>
<reference evidence="2 3" key="1">
    <citation type="journal article" date="2001" name="Proc. Natl. Acad. Sci. U.S.A.">
        <title>Complete genome sequence of Caulobacter crescentus.</title>
        <authorList>
            <person name="Nierman W.C."/>
            <person name="Feldblyum T.V."/>
            <person name="Laub M.T."/>
            <person name="Paulsen I.T."/>
            <person name="Nelson K.E."/>
            <person name="Eisen J.A."/>
            <person name="Heidelberg J.F."/>
            <person name="Alley M.R."/>
            <person name="Ohta N."/>
            <person name="Maddock J.R."/>
            <person name="Potocka I."/>
            <person name="Nelson W.C."/>
            <person name="Newton A."/>
            <person name="Stephens C."/>
            <person name="Phadke N.D."/>
            <person name="Ely B."/>
            <person name="DeBoy R.T."/>
            <person name="Dodson R.J."/>
            <person name="Durkin A.S."/>
            <person name="Gwinn M.L."/>
            <person name="Haft D.H."/>
            <person name="Kolonay J.F."/>
            <person name="Smit J."/>
            <person name="Craven M.B."/>
            <person name="Khouri H."/>
            <person name="Shetty J."/>
            <person name="Berry K."/>
            <person name="Utterback T."/>
            <person name="Tran K."/>
            <person name="Wolf A."/>
            <person name="Vamathevan J."/>
            <person name="Ermolaeva M."/>
            <person name="White O."/>
            <person name="Salzberg S.L."/>
            <person name="Venter J.C."/>
            <person name="Shapiro L."/>
            <person name="Fraser C.M."/>
        </authorList>
    </citation>
    <scope>NUCLEOTIDE SEQUENCE [LARGE SCALE GENOMIC DNA]</scope>
    <source>
        <strain evidence="3">ATCC 19089 / CB15</strain>
    </source>
</reference>